<dbReference type="PANTHER" id="PTHR37162:SF1">
    <property type="entry name" value="BED-TYPE DOMAIN-CONTAINING PROTEIN"/>
    <property type="match status" value="1"/>
</dbReference>
<protein>
    <submittedName>
        <fullName evidence="2">Uncharacterized protein</fullName>
    </submittedName>
</protein>
<keyword evidence="3" id="KW-1185">Reference proteome</keyword>
<evidence type="ECO:0000313" key="3">
    <source>
        <dbReference type="Proteomes" id="UP000518266"/>
    </source>
</evidence>
<dbReference type="PANTHER" id="PTHR37162">
    <property type="entry name" value="HAT FAMILY DIMERISATION DOMAINCONTAINING PROTEIN-RELATED"/>
    <property type="match status" value="1"/>
</dbReference>
<organism evidence="2 3">
    <name type="scientific">Dissostichus mawsoni</name>
    <name type="common">Antarctic cod</name>
    <dbReference type="NCBI Taxonomy" id="36200"/>
    <lineage>
        <taxon>Eukaryota</taxon>
        <taxon>Metazoa</taxon>
        <taxon>Chordata</taxon>
        <taxon>Craniata</taxon>
        <taxon>Vertebrata</taxon>
        <taxon>Euteleostomi</taxon>
        <taxon>Actinopterygii</taxon>
        <taxon>Neopterygii</taxon>
        <taxon>Teleostei</taxon>
        <taxon>Neoteleostei</taxon>
        <taxon>Acanthomorphata</taxon>
        <taxon>Eupercaria</taxon>
        <taxon>Perciformes</taxon>
        <taxon>Notothenioidei</taxon>
        <taxon>Nototheniidae</taxon>
        <taxon>Dissostichus</taxon>
    </lineage>
</organism>
<gene>
    <name evidence="2" type="ORF">F7725_020143</name>
</gene>
<feature type="region of interest" description="Disordered" evidence="1">
    <location>
        <begin position="1"/>
        <end position="23"/>
    </location>
</feature>
<name>A0A7J5YCG5_DISMA</name>
<dbReference type="OrthoDB" id="6782434at2759"/>
<feature type="compositionally biased region" description="Basic and acidic residues" evidence="1">
    <location>
        <begin position="1"/>
        <end position="20"/>
    </location>
</feature>
<sequence length="185" mass="20818">LPKKVARSEDTVEEAGRGAVEETVEEVEEAVEETGRTHWKQRKGEDYVEQPHIGKEWSTRWPFITMGTTSSFYWCSVCRQENFCAHQGVRDISRHVEGKGHRAKEQPLNSVSSIAQFYVPETSVGGMSVQEAKTRRAEVKVAVAMVQHNVPFAVADHFSPLYKECFRDSPTAQGFKSASTKQRAS</sequence>
<evidence type="ECO:0000256" key="1">
    <source>
        <dbReference type="SAM" id="MobiDB-lite"/>
    </source>
</evidence>
<dbReference type="EMBL" id="JAAKFY010000013">
    <property type="protein sequence ID" value="KAF3847115.1"/>
    <property type="molecule type" value="Genomic_DNA"/>
</dbReference>
<reference evidence="2 3" key="1">
    <citation type="submission" date="2020-03" db="EMBL/GenBank/DDBJ databases">
        <title>Dissostichus mawsoni Genome sequencing and assembly.</title>
        <authorList>
            <person name="Park H."/>
        </authorList>
    </citation>
    <scope>NUCLEOTIDE SEQUENCE [LARGE SCALE GENOMIC DNA]</scope>
    <source>
        <strain evidence="2">DM0001</strain>
        <tissue evidence="2">Muscle</tissue>
    </source>
</reference>
<dbReference type="AlphaFoldDB" id="A0A7J5YCG5"/>
<evidence type="ECO:0000313" key="2">
    <source>
        <dbReference type="EMBL" id="KAF3847115.1"/>
    </source>
</evidence>
<feature type="non-terminal residue" evidence="2">
    <location>
        <position position="185"/>
    </location>
</feature>
<accession>A0A7J5YCG5</accession>
<comment type="caution">
    <text evidence="2">The sequence shown here is derived from an EMBL/GenBank/DDBJ whole genome shotgun (WGS) entry which is preliminary data.</text>
</comment>
<proteinExistence type="predicted"/>
<dbReference type="Proteomes" id="UP000518266">
    <property type="component" value="Unassembled WGS sequence"/>
</dbReference>